<dbReference type="GO" id="GO:0000287">
    <property type="term" value="F:magnesium ion binding"/>
    <property type="evidence" value="ECO:0007669"/>
    <property type="project" value="UniProtKB-UniRule"/>
</dbReference>
<comment type="similarity">
    <text evidence="5">Belongs to the PINc/VapC protein family.</text>
</comment>
<dbReference type="RefSeq" id="WP_133036055.1">
    <property type="nucleotide sequence ID" value="NZ_BAABEI010000002.1"/>
</dbReference>
<keyword evidence="2 5" id="KW-0540">Nuclease</keyword>
<dbReference type="Pfam" id="PF01850">
    <property type="entry name" value="PIN"/>
    <property type="match status" value="1"/>
</dbReference>
<dbReference type="GO" id="GO:0016787">
    <property type="term" value="F:hydrolase activity"/>
    <property type="evidence" value="ECO:0007669"/>
    <property type="project" value="UniProtKB-KW"/>
</dbReference>
<evidence type="ECO:0000259" key="6">
    <source>
        <dbReference type="Pfam" id="PF01850"/>
    </source>
</evidence>
<dbReference type="Proteomes" id="UP000295351">
    <property type="component" value="Unassembled WGS sequence"/>
</dbReference>
<comment type="caution">
    <text evidence="7">The sequence shown here is derived from an EMBL/GenBank/DDBJ whole genome shotgun (WGS) entry which is preliminary data.</text>
</comment>
<evidence type="ECO:0000256" key="5">
    <source>
        <dbReference type="HAMAP-Rule" id="MF_00265"/>
    </source>
</evidence>
<comment type="function">
    <text evidence="5">Toxic component of a toxin-antitoxin (TA) system. An RNase.</text>
</comment>
<dbReference type="GO" id="GO:0090729">
    <property type="term" value="F:toxin activity"/>
    <property type="evidence" value="ECO:0007669"/>
    <property type="project" value="UniProtKB-KW"/>
</dbReference>
<dbReference type="EC" id="3.1.-.-" evidence="5"/>
<keyword evidence="3 5" id="KW-0479">Metal-binding</keyword>
<gene>
    <name evidence="5" type="primary">vapC</name>
    <name evidence="7" type="ORF">EV665_12123</name>
</gene>
<evidence type="ECO:0000256" key="4">
    <source>
        <dbReference type="ARBA" id="ARBA00022801"/>
    </source>
</evidence>
<dbReference type="HAMAP" id="MF_00265">
    <property type="entry name" value="VapC_Nob1"/>
    <property type="match status" value="1"/>
</dbReference>
<keyword evidence="8" id="KW-1185">Reference proteome</keyword>
<protein>
    <recommendedName>
        <fullName evidence="5">Ribonuclease VapC</fullName>
        <shortName evidence="5">RNase VapC</shortName>
        <ecNumber evidence="5">3.1.-.-</ecNumber>
    </recommendedName>
    <alternativeName>
        <fullName evidence="5">Toxin VapC</fullName>
    </alternativeName>
</protein>
<keyword evidence="5" id="KW-0800">Toxin</keyword>
<accession>A0A4R2CB54</accession>
<feature type="binding site" evidence="5">
    <location>
        <position position="102"/>
    </location>
    <ligand>
        <name>Mg(2+)</name>
        <dbReference type="ChEBI" id="CHEBI:18420"/>
    </ligand>
</feature>
<dbReference type="GO" id="GO:0004540">
    <property type="term" value="F:RNA nuclease activity"/>
    <property type="evidence" value="ECO:0007669"/>
    <property type="project" value="InterPro"/>
</dbReference>
<dbReference type="InterPro" id="IPR029060">
    <property type="entry name" value="PIN-like_dom_sf"/>
</dbReference>
<evidence type="ECO:0000313" key="7">
    <source>
        <dbReference type="EMBL" id="TCN37756.1"/>
    </source>
</evidence>
<keyword evidence="1 5" id="KW-1277">Toxin-antitoxin system</keyword>
<dbReference type="AlphaFoldDB" id="A0A4R2CB54"/>
<proteinExistence type="inferred from homology"/>
<keyword evidence="5" id="KW-0460">Magnesium</keyword>
<dbReference type="Gene3D" id="3.40.50.1010">
    <property type="entry name" value="5'-nuclease"/>
    <property type="match status" value="1"/>
</dbReference>
<dbReference type="InterPro" id="IPR022907">
    <property type="entry name" value="VapC_family"/>
</dbReference>
<sequence length="131" mass="14273">MFLDASAIVAMMTNESDAEALSARLATARSRVTSAMALWEASVAYSRIFRLEPNAALREVEAYIRLFEVQVIAIESTIAAAAVDAHQRFGKGRHPAGLNFGDCFAYACARQLDIPLLYKGDDFPQTDIDAA</sequence>
<comment type="cofactor">
    <cofactor evidence="5">
        <name>Mg(2+)</name>
        <dbReference type="ChEBI" id="CHEBI:18420"/>
    </cofactor>
</comment>
<feature type="domain" description="PIN" evidence="6">
    <location>
        <begin position="1"/>
        <end position="127"/>
    </location>
</feature>
<dbReference type="EMBL" id="SLVX01000021">
    <property type="protein sequence ID" value="TCN37756.1"/>
    <property type="molecule type" value="Genomic_DNA"/>
</dbReference>
<feature type="binding site" evidence="5">
    <location>
        <position position="4"/>
    </location>
    <ligand>
        <name>Mg(2+)</name>
        <dbReference type="ChEBI" id="CHEBI:18420"/>
    </ligand>
</feature>
<keyword evidence="4 5" id="KW-0378">Hydrolase</keyword>
<evidence type="ECO:0000256" key="3">
    <source>
        <dbReference type="ARBA" id="ARBA00022723"/>
    </source>
</evidence>
<reference evidence="7 8" key="1">
    <citation type="submission" date="2019-03" db="EMBL/GenBank/DDBJ databases">
        <title>Genomic Encyclopedia of Type Strains, Phase IV (KMG-IV): sequencing the most valuable type-strain genomes for metagenomic binning, comparative biology and taxonomic classification.</title>
        <authorList>
            <person name="Goeker M."/>
        </authorList>
    </citation>
    <scope>NUCLEOTIDE SEQUENCE [LARGE SCALE GENOMIC DNA]</scope>
    <source>
        <strain evidence="7 8">DSM 18401</strain>
    </source>
</reference>
<dbReference type="InterPro" id="IPR002716">
    <property type="entry name" value="PIN_dom"/>
</dbReference>
<evidence type="ECO:0000256" key="2">
    <source>
        <dbReference type="ARBA" id="ARBA00022722"/>
    </source>
</evidence>
<evidence type="ECO:0000256" key="1">
    <source>
        <dbReference type="ARBA" id="ARBA00022649"/>
    </source>
</evidence>
<dbReference type="CDD" id="cd09871">
    <property type="entry name" value="PIN_MtVapC28-VapC30-like"/>
    <property type="match status" value="1"/>
</dbReference>
<name>A0A4R2CB54_SHIGR</name>
<organism evidence="7 8">
    <name type="scientific">Shinella granuli</name>
    <dbReference type="NCBI Taxonomy" id="323621"/>
    <lineage>
        <taxon>Bacteria</taxon>
        <taxon>Pseudomonadati</taxon>
        <taxon>Pseudomonadota</taxon>
        <taxon>Alphaproteobacteria</taxon>
        <taxon>Hyphomicrobiales</taxon>
        <taxon>Rhizobiaceae</taxon>
        <taxon>Shinella</taxon>
    </lineage>
</organism>
<evidence type="ECO:0000313" key="8">
    <source>
        <dbReference type="Proteomes" id="UP000295351"/>
    </source>
</evidence>
<dbReference type="SUPFAM" id="SSF88723">
    <property type="entry name" value="PIN domain-like"/>
    <property type="match status" value="1"/>
</dbReference>